<comment type="subunit">
    <text evidence="5">The complex is composed of two ATP-binding proteins (ModC), two transmembrane proteins (ModB) and a solute-binding protein (ModA).</text>
</comment>
<dbReference type="GO" id="GO:1901359">
    <property type="term" value="F:tungstate binding"/>
    <property type="evidence" value="ECO:0007669"/>
    <property type="project" value="UniProtKB-ARBA"/>
</dbReference>
<feature type="chain" id="PRO_5012391796" evidence="7">
    <location>
        <begin position="22"/>
        <end position="245"/>
    </location>
</feature>
<gene>
    <name evidence="8" type="primary">modA</name>
    <name evidence="8" type="ORF">BHV28_16340</name>
</gene>
<comment type="similarity">
    <text evidence="1">Belongs to the bacterial solute-binding protein ModA family.</text>
</comment>
<dbReference type="EMBL" id="CP017315">
    <property type="protein sequence ID" value="AQS42312.1"/>
    <property type="molecule type" value="Genomic_DNA"/>
</dbReference>
<evidence type="ECO:0000256" key="3">
    <source>
        <dbReference type="ARBA" id="ARBA00022723"/>
    </source>
</evidence>
<dbReference type="PANTHER" id="PTHR30632:SF14">
    <property type="entry name" value="TUNGSTATE_MOLYBDATE_CHROMATE-BINDING PROTEIN MODA"/>
    <property type="match status" value="1"/>
</dbReference>
<proteinExistence type="inferred from homology"/>
<keyword evidence="9" id="KW-1185">Reference proteome</keyword>
<reference evidence="8 9" key="2">
    <citation type="journal article" date="2016" name="Sci. Rep.">
        <title>The genome of Rhizobiales bacteria in predatory ants reveals urease gene functions but no genes for nitrogen fixation.</title>
        <authorList>
            <person name="Neuvonen M.M."/>
            <person name="Tamarit D."/>
            <person name="Naslund K."/>
            <person name="Liebig J."/>
            <person name="Feldhaar H."/>
            <person name="Moran N.A."/>
            <person name="Guy L."/>
            <person name="Andersson S.G."/>
        </authorList>
    </citation>
    <scope>NUCLEOTIDE SEQUENCE [LARGE SCALE GENOMIC DNA]</scope>
    <source>
        <strain evidence="8 9">Hsal</strain>
    </source>
</reference>
<dbReference type="InterPro" id="IPR050682">
    <property type="entry name" value="ModA/WtpA"/>
</dbReference>
<evidence type="ECO:0000313" key="9">
    <source>
        <dbReference type="Proteomes" id="UP000188912"/>
    </source>
</evidence>
<accession>A0A1U9JWQ0</accession>
<dbReference type="FunFam" id="3.40.190.10:FF:000035">
    <property type="entry name" value="Molybdate ABC transporter substrate-binding protein"/>
    <property type="match status" value="1"/>
</dbReference>
<dbReference type="GO" id="GO:0015689">
    <property type="term" value="P:molybdate ion transport"/>
    <property type="evidence" value="ECO:0007669"/>
    <property type="project" value="InterPro"/>
</dbReference>
<dbReference type="Proteomes" id="UP000188912">
    <property type="component" value="Chromosome"/>
</dbReference>
<dbReference type="CDD" id="cd13539">
    <property type="entry name" value="PBP2_AvModA"/>
    <property type="match status" value="1"/>
</dbReference>
<dbReference type="GO" id="GO:0030973">
    <property type="term" value="F:molybdate ion binding"/>
    <property type="evidence" value="ECO:0007669"/>
    <property type="project" value="InterPro"/>
</dbReference>
<keyword evidence="4 7" id="KW-0732">Signal</keyword>
<feature type="binding site" evidence="6">
    <location>
        <position position="58"/>
    </location>
    <ligand>
        <name>molybdate</name>
        <dbReference type="ChEBI" id="CHEBI:36264"/>
    </ligand>
</feature>
<dbReference type="Gene3D" id="3.40.190.10">
    <property type="entry name" value="Periplasmic binding protein-like II"/>
    <property type="match status" value="2"/>
</dbReference>
<dbReference type="KEGG" id="thd:BHV28_16340"/>
<dbReference type="GO" id="GO:0046872">
    <property type="term" value="F:metal ion binding"/>
    <property type="evidence" value="ECO:0007669"/>
    <property type="project" value="UniProtKB-KW"/>
</dbReference>
<dbReference type="InterPro" id="IPR005950">
    <property type="entry name" value="ModA"/>
</dbReference>
<keyword evidence="2 6" id="KW-0500">Molybdenum</keyword>
<sequence>MIYRFGLAGLFFLLAASLAQAGQVVVAVAANFTGPAQDIAAVFKQETGHDVTLSYGATGGFYNQIAQGAPFDVFLAADNVRPEQAIDEGYGVTGTNFTYAVGKLVLWRANGKISGAKTLLDPSVNHIAYGNPDTVPYGRAAVEVMEALGFYEILKPKRVEGRNIEQVFQFVDTGNAEIGFVALSQVIKRQDGAHWDIPQSFYRPIRQNAVLLKTAEDNEAAKAFLEFLKTPQAKKIIRAYGYALP</sequence>
<organism evidence="8 9">
    <name type="scientific">Candidatus Tokpelaia hoelldobleri</name>
    <dbReference type="NCBI Taxonomy" id="1902579"/>
    <lineage>
        <taxon>Bacteria</taxon>
        <taxon>Pseudomonadati</taxon>
        <taxon>Pseudomonadota</taxon>
        <taxon>Alphaproteobacteria</taxon>
        <taxon>Hyphomicrobiales</taxon>
        <taxon>Candidatus Tokpelaia</taxon>
    </lineage>
</organism>
<evidence type="ECO:0000256" key="2">
    <source>
        <dbReference type="ARBA" id="ARBA00022505"/>
    </source>
</evidence>
<dbReference type="AlphaFoldDB" id="A0A1U9JWQ0"/>
<reference evidence="8 9" key="1">
    <citation type="journal article" date="2010" name="Science">
        <title>Genomic comparison of the ants Camponotus floridanus and Harpegnathos saltator.</title>
        <authorList>
            <person name="Bonasio R."/>
            <person name="Zhang G."/>
            <person name="Ye C."/>
            <person name="Mutti N.S."/>
            <person name="Fang X."/>
            <person name="Qin N."/>
            <person name="Donahue G."/>
            <person name="Yang P."/>
            <person name="Li Q."/>
            <person name="Li C."/>
            <person name="Zhang P."/>
            <person name="Huang Z."/>
            <person name="Berger S.L."/>
            <person name="Reinberg D."/>
            <person name="Wang J."/>
            <person name="Liebig J."/>
        </authorList>
    </citation>
    <scope>NUCLEOTIDE SEQUENCE [LARGE SCALE GENOMIC DNA]</scope>
    <source>
        <strain evidence="8 9">Hsal</strain>
    </source>
</reference>
<evidence type="ECO:0000256" key="6">
    <source>
        <dbReference type="PIRSR" id="PIRSR004846-1"/>
    </source>
</evidence>
<evidence type="ECO:0000256" key="1">
    <source>
        <dbReference type="ARBA" id="ARBA00009175"/>
    </source>
</evidence>
<feature type="binding site" evidence="6">
    <location>
        <position position="164"/>
    </location>
    <ligand>
        <name>molybdate</name>
        <dbReference type="ChEBI" id="CHEBI:36264"/>
    </ligand>
</feature>
<protein>
    <submittedName>
        <fullName evidence="8">Molybdenum ABC transporter periplasmic molybdate-binding protein (Precursor)</fullName>
    </submittedName>
</protein>
<dbReference type="PIRSF" id="PIRSF004846">
    <property type="entry name" value="ModA"/>
    <property type="match status" value="1"/>
</dbReference>
<dbReference type="STRING" id="1902579.BHV28_16340"/>
<evidence type="ECO:0000256" key="4">
    <source>
        <dbReference type="ARBA" id="ARBA00022729"/>
    </source>
</evidence>
<evidence type="ECO:0000256" key="7">
    <source>
        <dbReference type="SAM" id="SignalP"/>
    </source>
</evidence>
<evidence type="ECO:0000256" key="5">
    <source>
        <dbReference type="ARBA" id="ARBA00062515"/>
    </source>
</evidence>
<keyword evidence="3 6" id="KW-0479">Metal-binding</keyword>
<name>A0A1U9JWQ0_9HYPH</name>
<dbReference type="PANTHER" id="PTHR30632">
    <property type="entry name" value="MOLYBDATE-BINDING PERIPLASMIC PROTEIN"/>
    <property type="match status" value="1"/>
</dbReference>
<dbReference type="Pfam" id="PF13531">
    <property type="entry name" value="SBP_bac_11"/>
    <property type="match status" value="1"/>
</dbReference>
<dbReference type="InterPro" id="IPR044084">
    <property type="entry name" value="AvModA-like_subst-bd"/>
</dbReference>
<feature type="signal peptide" evidence="7">
    <location>
        <begin position="1"/>
        <end position="21"/>
    </location>
</feature>
<dbReference type="SUPFAM" id="SSF53850">
    <property type="entry name" value="Periplasmic binding protein-like II"/>
    <property type="match status" value="1"/>
</dbReference>
<evidence type="ECO:0000313" key="8">
    <source>
        <dbReference type="EMBL" id="AQS42312.1"/>
    </source>
</evidence>
<dbReference type="NCBIfam" id="TIGR01256">
    <property type="entry name" value="modA"/>
    <property type="match status" value="1"/>
</dbReference>